<dbReference type="Pfam" id="PF05175">
    <property type="entry name" value="MTS"/>
    <property type="match status" value="1"/>
</dbReference>
<evidence type="ECO:0000256" key="2">
    <source>
        <dbReference type="ARBA" id="ARBA00022679"/>
    </source>
</evidence>
<dbReference type="InterPro" id="IPR004556">
    <property type="entry name" value="HemK-like"/>
</dbReference>
<dbReference type="CDD" id="cd02440">
    <property type="entry name" value="AdoMet_MTases"/>
    <property type="match status" value="1"/>
</dbReference>
<dbReference type="InterPro" id="IPR029063">
    <property type="entry name" value="SAM-dependent_MTases_sf"/>
</dbReference>
<dbReference type="PROSITE" id="PS00092">
    <property type="entry name" value="N6_MTASE"/>
    <property type="match status" value="1"/>
</dbReference>
<accession>A0ABV3TAE0</accession>
<evidence type="ECO:0000256" key="1">
    <source>
        <dbReference type="ARBA" id="ARBA00022603"/>
    </source>
</evidence>
<name>A0ABV3TAE0_9GAMM</name>
<feature type="domain" description="Release factor glutamine methyltransferase N-terminal" evidence="7">
    <location>
        <begin position="9"/>
        <end position="78"/>
    </location>
</feature>
<sequence length="282" mass="30635">MKSTATLGDLRQWAIATLTDVSPSPLADADRLLTTATGADAAALRAFPERIPAAAAQQQFQAWIGRRRQGEPVAYILGEWGFMDLELAIDRRALIPRPETEHLVEAARAVRGQRILDAGTGSGCIAIALARARPDAAIDAVDRSADAISLARANAERLGTPWIRFLIGDWYTPLGARRYDVIVANPPYIGADEPEIHQGDLRYEPREALIADADGLAALQALISGAPAHLTRGGWLWLEHGHRQGEAVRGLLQIHGFDAIETRRDLAGRERVTGGRLQGEER</sequence>
<keyword evidence="2 5" id="KW-0808">Transferase</keyword>
<evidence type="ECO:0000256" key="4">
    <source>
        <dbReference type="ARBA" id="ARBA00048391"/>
    </source>
</evidence>
<feature type="binding site" evidence="5">
    <location>
        <begin position="185"/>
        <end position="188"/>
    </location>
    <ligand>
        <name>substrate</name>
    </ligand>
</feature>
<evidence type="ECO:0000259" key="7">
    <source>
        <dbReference type="Pfam" id="PF17827"/>
    </source>
</evidence>
<dbReference type="EC" id="2.1.1.297" evidence="5"/>
<gene>
    <name evidence="5 8" type="primary">prmC</name>
    <name evidence="8" type="ORF">V6X73_02410</name>
</gene>
<dbReference type="RefSeq" id="WP_367957910.1">
    <property type="nucleotide sequence ID" value="NZ_JBAKFH010000003.1"/>
</dbReference>
<comment type="function">
    <text evidence="5">Methylates the class 1 translation termination release factors RF1/PrfA and RF2/PrfB on the glutamine residue of the universally conserved GGQ motif.</text>
</comment>
<keyword evidence="3 5" id="KW-0949">S-adenosyl-L-methionine</keyword>
<dbReference type="Pfam" id="PF17827">
    <property type="entry name" value="PrmC_N"/>
    <property type="match status" value="1"/>
</dbReference>
<feature type="binding site" evidence="5">
    <location>
        <begin position="119"/>
        <end position="123"/>
    </location>
    <ligand>
        <name>S-adenosyl-L-methionine</name>
        <dbReference type="ChEBI" id="CHEBI:59789"/>
    </ligand>
</feature>
<dbReference type="SUPFAM" id="SSF53335">
    <property type="entry name" value="S-adenosyl-L-methionine-dependent methyltransferases"/>
    <property type="match status" value="1"/>
</dbReference>
<evidence type="ECO:0000256" key="3">
    <source>
        <dbReference type="ARBA" id="ARBA00022691"/>
    </source>
</evidence>
<evidence type="ECO:0000256" key="5">
    <source>
        <dbReference type="HAMAP-Rule" id="MF_02126"/>
    </source>
</evidence>
<proteinExistence type="inferred from homology"/>
<feature type="binding site" evidence="5">
    <location>
        <position position="170"/>
    </location>
    <ligand>
        <name>S-adenosyl-L-methionine</name>
        <dbReference type="ChEBI" id="CHEBI:59789"/>
    </ligand>
</feature>
<evidence type="ECO:0000313" key="8">
    <source>
        <dbReference type="EMBL" id="MEX0468589.1"/>
    </source>
</evidence>
<feature type="domain" description="Methyltransferase small" evidence="6">
    <location>
        <begin position="100"/>
        <end position="188"/>
    </location>
</feature>
<evidence type="ECO:0000259" key="6">
    <source>
        <dbReference type="Pfam" id="PF05175"/>
    </source>
</evidence>
<dbReference type="InterPro" id="IPR050320">
    <property type="entry name" value="N5-glutamine_MTase"/>
</dbReference>
<dbReference type="Proteomes" id="UP001556709">
    <property type="component" value="Unassembled WGS sequence"/>
</dbReference>
<keyword evidence="9" id="KW-1185">Reference proteome</keyword>
<dbReference type="EMBL" id="JBAKFM010000001">
    <property type="protein sequence ID" value="MEX0468589.1"/>
    <property type="molecule type" value="Genomic_DNA"/>
</dbReference>
<dbReference type="InterPro" id="IPR040758">
    <property type="entry name" value="PrmC_N"/>
</dbReference>
<dbReference type="InterPro" id="IPR019874">
    <property type="entry name" value="RF_methyltr_PrmC"/>
</dbReference>
<dbReference type="InterPro" id="IPR002052">
    <property type="entry name" value="DNA_methylase_N6_adenine_CS"/>
</dbReference>
<comment type="catalytic activity">
    <reaction evidence="4 5">
        <text>L-glutaminyl-[peptide chain release factor] + S-adenosyl-L-methionine = N(5)-methyl-L-glutaminyl-[peptide chain release factor] + S-adenosyl-L-homocysteine + H(+)</text>
        <dbReference type="Rhea" id="RHEA:42896"/>
        <dbReference type="Rhea" id="RHEA-COMP:10271"/>
        <dbReference type="Rhea" id="RHEA-COMP:10272"/>
        <dbReference type="ChEBI" id="CHEBI:15378"/>
        <dbReference type="ChEBI" id="CHEBI:30011"/>
        <dbReference type="ChEBI" id="CHEBI:57856"/>
        <dbReference type="ChEBI" id="CHEBI:59789"/>
        <dbReference type="ChEBI" id="CHEBI:61891"/>
        <dbReference type="EC" id="2.1.1.297"/>
    </reaction>
</comment>
<dbReference type="NCBIfam" id="TIGR03534">
    <property type="entry name" value="RF_mod_PrmC"/>
    <property type="match status" value="1"/>
</dbReference>
<dbReference type="PANTHER" id="PTHR18895:SF74">
    <property type="entry name" value="MTRF1L RELEASE FACTOR GLUTAMINE METHYLTRANSFERASE"/>
    <property type="match status" value="1"/>
</dbReference>
<dbReference type="NCBIfam" id="TIGR00536">
    <property type="entry name" value="hemK_fam"/>
    <property type="match status" value="1"/>
</dbReference>
<organism evidence="8 9">
    <name type="scientific">Spiribacter pallidus</name>
    <dbReference type="NCBI Taxonomy" id="1987936"/>
    <lineage>
        <taxon>Bacteria</taxon>
        <taxon>Pseudomonadati</taxon>
        <taxon>Pseudomonadota</taxon>
        <taxon>Gammaproteobacteria</taxon>
        <taxon>Chromatiales</taxon>
        <taxon>Ectothiorhodospiraceae</taxon>
        <taxon>Spiribacter</taxon>
    </lineage>
</organism>
<keyword evidence="1 5" id="KW-0489">Methyltransferase</keyword>
<dbReference type="InterPro" id="IPR007848">
    <property type="entry name" value="Small_mtfrase_dom"/>
</dbReference>
<reference evidence="8 9" key="1">
    <citation type="submission" date="2024-02" db="EMBL/GenBank/DDBJ databases">
        <title>New especies of Spiribacter isolated from saline water.</title>
        <authorList>
            <person name="Leon M.J."/>
            <person name="De La Haba R."/>
            <person name="Sanchez-Porro C."/>
            <person name="Ventosa A."/>
        </authorList>
    </citation>
    <scope>NUCLEOTIDE SEQUENCE [LARGE SCALE GENOMIC DNA]</scope>
    <source>
        <strain evidence="9">ag22IC6-390</strain>
    </source>
</reference>
<feature type="binding site" evidence="5">
    <location>
        <position position="142"/>
    </location>
    <ligand>
        <name>S-adenosyl-L-methionine</name>
        <dbReference type="ChEBI" id="CHEBI:59789"/>
    </ligand>
</feature>
<protein>
    <recommendedName>
        <fullName evidence="5">Release factor glutamine methyltransferase</fullName>
        <shortName evidence="5">RF MTase</shortName>
        <ecNumber evidence="5">2.1.1.297</ecNumber>
    </recommendedName>
    <alternativeName>
        <fullName evidence="5">N5-glutamine methyltransferase PrmC</fullName>
    </alternativeName>
    <alternativeName>
        <fullName evidence="5">Protein-(glutamine-N5) MTase PrmC</fullName>
    </alternativeName>
    <alternativeName>
        <fullName evidence="5">Protein-glutamine N-methyltransferase PrmC</fullName>
    </alternativeName>
</protein>
<dbReference type="Gene3D" id="3.40.50.150">
    <property type="entry name" value="Vaccinia Virus protein VP39"/>
    <property type="match status" value="1"/>
</dbReference>
<dbReference type="HAMAP" id="MF_02126">
    <property type="entry name" value="RF_methyltr_PrmC"/>
    <property type="match status" value="1"/>
</dbReference>
<dbReference type="PANTHER" id="PTHR18895">
    <property type="entry name" value="HEMK METHYLTRANSFERASE"/>
    <property type="match status" value="1"/>
</dbReference>
<comment type="similarity">
    <text evidence="5">Belongs to the protein N5-glutamine methyltransferase family. PrmC subfamily.</text>
</comment>
<feature type="binding site" evidence="5">
    <location>
        <position position="185"/>
    </location>
    <ligand>
        <name>S-adenosyl-L-methionine</name>
        <dbReference type="ChEBI" id="CHEBI:59789"/>
    </ligand>
</feature>
<dbReference type="GO" id="GO:0032259">
    <property type="term" value="P:methylation"/>
    <property type="evidence" value="ECO:0007669"/>
    <property type="project" value="UniProtKB-KW"/>
</dbReference>
<evidence type="ECO:0000313" key="9">
    <source>
        <dbReference type="Proteomes" id="UP001556709"/>
    </source>
</evidence>
<dbReference type="Gene3D" id="1.10.8.10">
    <property type="entry name" value="DNA helicase RuvA subunit, C-terminal domain"/>
    <property type="match status" value="1"/>
</dbReference>
<dbReference type="GO" id="GO:0102559">
    <property type="term" value="F:peptide chain release factor N(5)-glutamine methyltransferase activity"/>
    <property type="evidence" value="ECO:0007669"/>
    <property type="project" value="UniProtKB-EC"/>
</dbReference>
<comment type="caution">
    <text evidence="8">The sequence shown here is derived from an EMBL/GenBank/DDBJ whole genome shotgun (WGS) entry which is preliminary data.</text>
</comment>